<dbReference type="PANTHER" id="PTHR10429">
    <property type="entry name" value="DNA-3-METHYLADENINE GLYCOSYLASE"/>
    <property type="match status" value="1"/>
</dbReference>
<dbReference type="Proteomes" id="UP000053097">
    <property type="component" value="Unassembled WGS sequence"/>
</dbReference>
<evidence type="ECO:0000256" key="5">
    <source>
        <dbReference type="ARBA" id="ARBA00022763"/>
    </source>
</evidence>
<dbReference type="GO" id="GO:0006284">
    <property type="term" value="P:base-excision repair"/>
    <property type="evidence" value="ECO:0007669"/>
    <property type="project" value="InterPro"/>
</dbReference>
<dbReference type="Gene3D" id="3.10.300.10">
    <property type="entry name" value="Methylpurine-DNA glycosylase (MPG)"/>
    <property type="match status" value="2"/>
</dbReference>
<dbReference type="STRING" id="2015173.A0A026WHV0"/>
<dbReference type="CDD" id="cd00540">
    <property type="entry name" value="AAG"/>
    <property type="match status" value="1"/>
</dbReference>
<evidence type="ECO:0000256" key="8">
    <source>
        <dbReference type="ARBA" id="ARBA00033426"/>
    </source>
</evidence>
<proteinExistence type="inferred from homology"/>
<dbReference type="GO" id="GO:0003677">
    <property type="term" value="F:DNA binding"/>
    <property type="evidence" value="ECO:0007669"/>
    <property type="project" value="InterPro"/>
</dbReference>
<evidence type="ECO:0000313" key="11">
    <source>
        <dbReference type="Proteomes" id="UP000053097"/>
    </source>
</evidence>
<evidence type="ECO:0000256" key="4">
    <source>
        <dbReference type="ARBA" id="ARBA00012000"/>
    </source>
</evidence>
<evidence type="ECO:0000256" key="2">
    <source>
        <dbReference type="ARBA" id="ARBA00002421"/>
    </source>
</evidence>
<gene>
    <name evidence="10" type="ORF">X777_04944</name>
</gene>
<dbReference type="OrthoDB" id="6353017at2759"/>
<organism evidence="10 11">
    <name type="scientific">Ooceraea biroi</name>
    <name type="common">Clonal raider ant</name>
    <name type="synonym">Cerapachys biroi</name>
    <dbReference type="NCBI Taxonomy" id="2015173"/>
    <lineage>
        <taxon>Eukaryota</taxon>
        <taxon>Metazoa</taxon>
        <taxon>Ecdysozoa</taxon>
        <taxon>Arthropoda</taxon>
        <taxon>Hexapoda</taxon>
        <taxon>Insecta</taxon>
        <taxon>Pterygota</taxon>
        <taxon>Neoptera</taxon>
        <taxon>Endopterygota</taxon>
        <taxon>Hymenoptera</taxon>
        <taxon>Apocrita</taxon>
        <taxon>Aculeata</taxon>
        <taxon>Formicoidea</taxon>
        <taxon>Formicidae</taxon>
        <taxon>Dorylinae</taxon>
        <taxon>Ooceraea</taxon>
    </lineage>
</organism>
<accession>A0A026WHV0</accession>
<dbReference type="EMBL" id="KK107238">
    <property type="protein sequence ID" value="EZA54659.1"/>
    <property type="molecule type" value="Genomic_DNA"/>
</dbReference>
<dbReference type="InterPro" id="IPR011034">
    <property type="entry name" value="Formyl_transferase-like_C_sf"/>
</dbReference>
<dbReference type="OMA" id="IDKASHT"/>
<evidence type="ECO:0000256" key="1">
    <source>
        <dbReference type="ARBA" id="ARBA00000086"/>
    </source>
</evidence>
<comment type="function">
    <text evidence="2">Hydrolysis of the deoxyribose N-glycosidic bond to excise 3-methyladenine, and 7-methylguanine from the damaged DNA polymer formed by alkylation lesions.</text>
</comment>
<reference evidence="10 11" key="1">
    <citation type="journal article" date="2014" name="Curr. Biol.">
        <title>The genome of the clonal raider ant Cerapachys biroi.</title>
        <authorList>
            <person name="Oxley P.R."/>
            <person name="Ji L."/>
            <person name="Fetter-Pruneda I."/>
            <person name="McKenzie S.K."/>
            <person name="Li C."/>
            <person name="Hu H."/>
            <person name="Zhang G."/>
            <person name="Kronauer D.J."/>
        </authorList>
    </citation>
    <scope>NUCLEOTIDE SEQUENCE [LARGE SCALE GENOMIC DNA]</scope>
</reference>
<comment type="catalytic activity">
    <reaction evidence="1">
        <text>Hydrolysis of alkylated DNA, releasing 3-methyladenine, 3-methylguanine, 7-methylguanine and 7-methyladenine.</text>
        <dbReference type="EC" id="3.2.2.21"/>
    </reaction>
</comment>
<dbReference type="Pfam" id="PF02245">
    <property type="entry name" value="Pur_DNA_glyco"/>
    <property type="match status" value="2"/>
</dbReference>
<dbReference type="AlphaFoldDB" id="A0A026WHV0"/>
<dbReference type="GO" id="GO:0003905">
    <property type="term" value="F:alkylbase DNA N-glycosylase activity"/>
    <property type="evidence" value="ECO:0007669"/>
    <property type="project" value="UniProtKB-EC"/>
</dbReference>
<dbReference type="EC" id="3.2.2.21" evidence="4"/>
<keyword evidence="11" id="KW-1185">Reference proteome</keyword>
<evidence type="ECO:0000256" key="9">
    <source>
        <dbReference type="SAM" id="MobiDB-lite"/>
    </source>
</evidence>
<dbReference type="NCBIfam" id="TIGR00567">
    <property type="entry name" value="3mg"/>
    <property type="match status" value="1"/>
</dbReference>
<dbReference type="InterPro" id="IPR036995">
    <property type="entry name" value="MPG_sf"/>
</dbReference>
<dbReference type="PANTHER" id="PTHR10429:SF0">
    <property type="entry name" value="DNA-3-METHYLADENINE GLYCOSYLASE"/>
    <property type="match status" value="1"/>
</dbReference>
<dbReference type="HAMAP" id="MF_00527">
    <property type="entry name" value="3MGH"/>
    <property type="match status" value="1"/>
</dbReference>
<dbReference type="SUPFAM" id="SSF50486">
    <property type="entry name" value="FMT C-terminal domain-like"/>
    <property type="match status" value="2"/>
</dbReference>
<name>A0A026WHV0_OOCBI</name>
<evidence type="ECO:0000256" key="3">
    <source>
        <dbReference type="ARBA" id="ARBA00009232"/>
    </source>
</evidence>
<evidence type="ECO:0000256" key="6">
    <source>
        <dbReference type="ARBA" id="ARBA00022801"/>
    </source>
</evidence>
<sequence length="373" mass="42566">MGATHIEKEEEEELKPNTSPGKGKQRAVVDLQMMKEELSQLEDPPVTPWEKEISSNRLQYEFFDIPCEELAQKLLGKVLVRYFENGIILKGRIVETEGYLGTIDKASHSYQNKVTPRNLPMFMPPGTIYVYMTYGMYHCFNISSQEGNAYVSIKSVEPLVGLEYMELLRNMRCKSNGREKQIARRAIHLKQYELCNSPSKICHAFAIDQNTFDQKLAYACNSIWFEKQPFVRSPTIVSVPSKNHNSDDGGDGCAVLVRAVDPLEGIEHMADQRNTSTKTKKVGLKPHELCNGPAKLCMAYQLNRQHSRYSLCTWKSLWIEDDVSGEEDFKIVESTRIGIDSYGTEWASKLLRYYVYGNKSVSKKDKKAETKIS</sequence>
<protein>
    <recommendedName>
        <fullName evidence="4">DNA-3-methyladenine glycosylase II</fullName>
        <ecNumber evidence="4">3.2.2.21</ecNumber>
    </recommendedName>
    <alternativeName>
        <fullName evidence="8">3-methyladenine DNA glycosidase</fullName>
    </alternativeName>
</protein>
<keyword evidence="6" id="KW-0378">Hydrolase</keyword>
<keyword evidence="5" id="KW-0227">DNA damage</keyword>
<feature type="region of interest" description="Disordered" evidence="9">
    <location>
        <begin position="1"/>
        <end position="26"/>
    </location>
</feature>
<comment type="similarity">
    <text evidence="3">Belongs to the DNA glycosylase MPG family.</text>
</comment>
<keyword evidence="7" id="KW-0234">DNA repair</keyword>
<dbReference type="InterPro" id="IPR003180">
    <property type="entry name" value="MPG"/>
</dbReference>
<evidence type="ECO:0000313" key="10">
    <source>
        <dbReference type="EMBL" id="EZA54659.1"/>
    </source>
</evidence>
<evidence type="ECO:0000256" key="7">
    <source>
        <dbReference type="ARBA" id="ARBA00023204"/>
    </source>
</evidence>